<organism evidence="1">
    <name type="scientific">viral metagenome</name>
    <dbReference type="NCBI Taxonomy" id="1070528"/>
    <lineage>
        <taxon>unclassified sequences</taxon>
        <taxon>metagenomes</taxon>
        <taxon>organismal metagenomes</taxon>
    </lineage>
</organism>
<reference evidence="1" key="1">
    <citation type="submission" date="2020-03" db="EMBL/GenBank/DDBJ databases">
        <title>The deep terrestrial virosphere.</title>
        <authorList>
            <person name="Holmfeldt K."/>
            <person name="Nilsson E."/>
            <person name="Simone D."/>
            <person name="Lopez-Fernandez M."/>
            <person name="Wu X."/>
            <person name="de Brujin I."/>
            <person name="Lundin D."/>
            <person name="Andersson A."/>
            <person name="Bertilsson S."/>
            <person name="Dopson M."/>
        </authorList>
    </citation>
    <scope>NUCLEOTIDE SEQUENCE</scope>
    <source>
        <strain evidence="1">MM415B04709</strain>
    </source>
</reference>
<evidence type="ECO:0000313" key="1">
    <source>
        <dbReference type="EMBL" id="QJA92367.1"/>
    </source>
</evidence>
<dbReference type="AlphaFoldDB" id="A0A6M3LB64"/>
<gene>
    <name evidence="1" type="ORF">MM415B04709_0005</name>
</gene>
<accession>A0A6M3LB64</accession>
<proteinExistence type="predicted"/>
<name>A0A6M3LB64_9ZZZZ</name>
<protein>
    <submittedName>
        <fullName evidence="1">Uncharacterized protein</fullName>
    </submittedName>
</protein>
<sequence>MCNHVFRYPEDKRENYNSDGETLTGVCKYCGKQERAYGLRWVIRMEENFLWQDPCWEFDNSNIMC</sequence>
<dbReference type="EMBL" id="MT143061">
    <property type="protein sequence ID" value="QJA92367.1"/>
    <property type="molecule type" value="Genomic_DNA"/>
</dbReference>